<dbReference type="EMBL" id="FOKG01000008">
    <property type="protein sequence ID" value="SFB31371.1"/>
    <property type="molecule type" value="Genomic_DNA"/>
</dbReference>
<dbReference type="AlphaFoldDB" id="A0A1I1A0C9"/>
<sequence>MRAVRLDWGRVPVRPRLAVEVAGLAVVHPAPRGRQVPVVPPDLLVHRLVRLVLAAAVADREGVPAGAAAPAADPADVEEW</sequence>
<evidence type="ECO:0000313" key="1">
    <source>
        <dbReference type="EMBL" id="SFB31371.1"/>
    </source>
</evidence>
<protein>
    <submittedName>
        <fullName evidence="1">Uncharacterized protein</fullName>
    </submittedName>
</protein>
<accession>A0A1I1A0C9</accession>
<dbReference type="Proteomes" id="UP000243799">
    <property type="component" value="Unassembled WGS sequence"/>
</dbReference>
<gene>
    <name evidence="1" type="ORF">SAMN05216266_10863</name>
</gene>
<name>A0A1I1A0C9_9PSEU</name>
<keyword evidence="2" id="KW-1185">Reference proteome</keyword>
<proteinExistence type="predicted"/>
<reference evidence="2" key="1">
    <citation type="submission" date="2016-10" db="EMBL/GenBank/DDBJ databases">
        <authorList>
            <person name="Varghese N."/>
            <person name="Submissions S."/>
        </authorList>
    </citation>
    <scope>NUCLEOTIDE SEQUENCE [LARGE SCALE GENOMIC DNA]</scope>
    <source>
        <strain evidence="2">CGMCC 4.3568</strain>
    </source>
</reference>
<dbReference type="STRING" id="490629.SAMN05216266_10863"/>
<evidence type="ECO:0000313" key="2">
    <source>
        <dbReference type="Proteomes" id="UP000243799"/>
    </source>
</evidence>
<organism evidence="1 2">
    <name type="scientific">Amycolatopsis marina</name>
    <dbReference type="NCBI Taxonomy" id="490629"/>
    <lineage>
        <taxon>Bacteria</taxon>
        <taxon>Bacillati</taxon>
        <taxon>Actinomycetota</taxon>
        <taxon>Actinomycetes</taxon>
        <taxon>Pseudonocardiales</taxon>
        <taxon>Pseudonocardiaceae</taxon>
        <taxon>Amycolatopsis</taxon>
    </lineage>
</organism>